<dbReference type="EMBL" id="CH963846">
    <property type="protein sequence ID" value="EDW72272.2"/>
    <property type="molecule type" value="Genomic_DNA"/>
</dbReference>
<evidence type="ECO:0000256" key="2">
    <source>
        <dbReference type="PIRNR" id="PIRNR000915"/>
    </source>
</evidence>
<dbReference type="OrthoDB" id="413953at2759"/>
<dbReference type="GO" id="GO:0016791">
    <property type="term" value="F:phosphatase activity"/>
    <property type="evidence" value="ECO:0007669"/>
    <property type="project" value="InterPro"/>
</dbReference>
<evidence type="ECO:0000256" key="3">
    <source>
        <dbReference type="PIRSR" id="PIRSR000915-1"/>
    </source>
</evidence>
<keyword evidence="5" id="KW-0479">Metal-binding</keyword>
<feature type="binding site" evidence="4">
    <location>
        <position position="223"/>
    </location>
    <ligand>
        <name>substrate</name>
    </ligand>
</feature>
<dbReference type="AlphaFoldDB" id="B4MJI3"/>
<organism evidence="6 7">
    <name type="scientific">Drosophila willistoni</name>
    <name type="common">Fruit fly</name>
    <dbReference type="NCBI Taxonomy" id="7260"/>
    <lineage>
        <taxon>Eukaryota</taxon>
        <taxon>Metazoa</taxon>
        <taxon>Ecdysozoa</taxon>
        <taxon>Arthropoda</taxon>
        <taxon>Hexapoda</taxon>
        <taxon>Insecta</taxon>
        <taxon>Pterygota</taxon>
        <taxon>Neoptera</taxon>
        <taxon>Endopterygota</taxon>
        <taxon>Diptera</taxon>
        <taxon>Brachycera</taxon>
        <taxon>Muscomorpha</taxon>
        <taxon>Ephydroidea</taxon>
        <taxon>Drosophilidae</taxon>
        <taxon>Drosophila</taxon>
        <taxon>Sophophora</taxon>
    </lineage>
</organism>
<dbReference type="InParanoid" id="B4MJI3"/>
<keyword evidence="1 2" id="KW-0378">Hydrolase</keyword>
<keyword evidence="7" id="KW-1185">Reference proteome</keyword>
<dbReference type="FunCoup" id="B4MJI3">
    <property type="interactions" value="299"/>
</dbReference>
<dbReference type="HOGENOM" id="CLU_043473_0_1_1"/>
<evidence type="ECO:0000256" key="1">
    <source>
        <dbReference type="ARBA" id="ARBA00022801"/>
    </source>
</evidence>
<dbReference type="Proteomes" id="UP000007798">
    <property type="component" value="Unassembled WGS sequence"/>
</dbReference>
<evidence type="ECO:0000313" key="7">
    <source>
        <dbReference type="Proteomes" id="UP000007798"/>
    </source>
</evidence>
<dbReference type="PIRSF" id="PIRSF000915">
    <property type="entry name" value="PGP-type_phosphatase"/>
    <property type="match status" value="1"/>
</dbReference>
<dbReference type="GO" id="GO:0005737">
    <property type="term" value="C:cytoplasm"/>
    <property type="evidence" value="ECO:0007669"/>
    <property type="project" value="TreeGrafter"/>
</dbReference>
<dbReference type="Pfam" id="PF13242">
    <property type="entry name" value="Hydrolase_like"/>
    <property type="match status" value="1"/>
</dbReference>
<evidence type="ECO:0000256" key="4">
    <source>
        <dbReference type="PIRSR" id="PIRSR000915-2"/>
    </source>
</evidence>
<dbReference type="SMR" id="B4MJI3"/>
<reference evidence="6 7" key="1">
    <citation type="journal article" date="2007" name="Nature">
        <title>Evolution of genes and genomes on the Drosophila phylogeny.</title>
        <authorList>
            <consortium name="Drosophila 12 Genomes Consortium"/>
            <person name="Clark A.G."/>
            <person name="Eisen M.B."/>
            <person name="Smith D.R."/>
            <person name="Bergman C.M."/>
            <person name="Oliver B."/>
            <person name="Markow T.A."/>
            <person name="Kaufman T.C."/>
            <person name="Kellis M."/>
            <person name="Gelbart W."/>
            <person name="Iyer V.N."/>
            <person name="Pollard D.A."/>
            <person name="Sackton T.B."/>
            <person name="Larracuente A.M."/>
            <person name="Singh N.D."/>
            <person name="Abad J.P."/>
            <person name="Abt D.N."/>
            <person name="Adryan B."/>
            <person name="Aguade M."/>
            <person name="Akashi H."/>
            <person name="Anderson W.W."/>
            <person name="Aquadro C.F."/>
            <person name="Ardell D.H."/>
            <person name="Arguello R."/>
            <person name="Artieri C.G."/>
            <person name="Barbash D.A."/>
            <person name="Barker D."/>
            <person name="Barsanti P."/>
            <person name="Batterham P."/>
            <person name="Batzoglou S."/>
            <person name="Begun D."/>
            <person name="Bhutkar A."/>
            <person name="Blanco E."/>
            <person name="Bosak S.A."/>
            <person name="Bradley R.K."/>
            <person name="Brand A.D."/>
            <person name="Brent M.R."/>
            <person name="Brooks A.N."/>
            <person name="Brown R.H."/>
            <person name="Butlin R.K."/>
            <person name="Caggese C."/>
            <person name="Calvi B.R."/>
            <person name="Bernardo de Carvalho A."/>
            <person name="Caspi A."/>
            <person name="Castrezana S."/>
            <person name="Celniker S.E."/>
            <person name="Chang J.L."/>
            <person name="Chapple C."/>
            <person name="Chatterji S."/>
            <person name="Chinwalla A."/>
            <person name="Civetta A."/>
            <person name="Clifton S.W."/>
            <person name="Comeron J.M."/>
            <person name="Costello J.C."/>
            <person name="Coyne J.A."/>
            <person name="Daub J."/>
            <person name="David R.G."/>
            <person name="Delcher A.L."/>
            <person name="Delehaunty K."/>
            <person name="Do C.B."/>
            <person name="Ebling H."/>
            <person name="Edwards K."/>
            <person name="Eickbush T."/>
            <person name="Evans J.D."/>
            <person name="Filipski A."/>
            <person name="Findeiss S."/>
            <person name="Freyhult E."/>
            <person name="Fulton L."/>
            <person name="Fulton R."/>
            <person name="Garcia A.C."/>
            <person name="Gardiner A."/>
            <person name="Garfield D.A."/>
            <person name="Garvin B.E."/>
            <person name="Gibson G."/>
            <person name="Gilbert D."/>
            <person name="Gnerre S."/>
            <person name="Godfrey J."/>
            <person name="Good R."/>
            <person name="Gotea V."/>
            <person name="Gravely B."/>
            <person name="Greenberg A.J."/>
            <person name="Griffiths-Jones S."/>
            <person name="Gross S."/>
            <person name="Guigo R."/>
            <person name="Gustafson E.A."/>
            <person name="Haerty W."/>
            <person name="Hahn M.W."/>
            <person name="Halligan D.L."/>
            <person name="Halpern A.L."/>
            <person name="Halter G.M."/>
            <person name="Han M.V."/>
            <person name="Heger A."/>
            <person name="Hillier L."/>
            <person name="Hinrichs A.S."/>
            <person name="Holmes I."/>
            <person name="Hoskins R.A."/>
            <person name="Hubisz M.J."/>
            <person name="Hultmark D."/>
            <person name="Huntley M.A."/>
            <person name="Jaffe D.B."/>
            <person name="Jagadeeshan S."/>
            <person name="Jeck W.R."/>
            <person name="Johnson J."/>
            <person name="Jones C.D."/>
            <person name="Jordan W.C."/>
            <person name="Karpen G.H."/>
            <person name="Kataoka E."/>
            <person name="Keightley P.D."/>
            <person name="Kheradpour P."/>
            <person name="Kirkness E.F."/>
            <person name="Koerich L.B."/>
            <person name="Kristiansen K."/>
            <person name="Kudrna D."/>
            <person name="Kulathinal R.J."/>
            <person name="Kumar S."/>
            <person name="Kwok R."/>
            <person name="Lander E."/>
            <person name="Langley C.H."/>
            <person name="Lapoint R."/>
            <person name="Lazzaro B.P."/>
            <person name="Lee S.J."/>
            <person name="Levesque L."/>
            <person name="Li R."/>
            <person name="Lin C.F."/>
            <person name="Lin M.F."/>
            <person name="Lindblad-Toh K."/>
            <person name="Llopart A."/>
            <person name="Long M."/>
            <person name="Low L."/>
            <person name="Lozovsky E."/>
            <person name="Lu J."/>
            <person name="Luo M."/>
            <person name="Machado C.A."/>
            <person name="Makalowski W."/>
            <person name="Marzo M."/>
            <person name="Matsuda M."/>
            <person name="Matzkin L."/>
            <person name="McAllister B."/>
            <person name="McBride C.S."/>
            <person name="McKernan B."/>
            <person name="McKernan K."/>
            <person name="Mendez-Lago M."/>
            <person name="Minx P."/>
            <person name="Mollenhauer M.U."/>
            <person name="Montooth K."/>
            <person name="Mount S.M."/>
            <person name="Mu X."/>
            <person name="Myers E."/>
            <person name="Negre B."/>
            <person name="Newfeld S."/>
            <person name="Nielsen R."/>
            <person name="Noor M.A."/>
            <person name="O'Grady P."/>
            <person name="Pachter L."/>
            <person name="Papaceit M."/>
            <person name="Parisi M.J."/>
            <person name="Parisi M."/>
            <person name="Parts L."/>
            <person name="Pedersen J.S."/>
            <person name="Pesole G."/>
            <person name="Phillippy A.M."/>
            <person name="Ponting C.P."/>
            <person name="Pop M."/>
            <person name="Porcelli D."/>
            <person name="Powell J.R."/>
            <person name="Prohaska S."/>
            <person name="Pruitt K."/>
            <person name="Puig M."/>
            <person name="Quesneville H."/>
            <person name="Ram K.R."/>
            <person name="Rand D."/>
            <person name="Rasmussen M.D."/>
            <person name="Reed L.K."/>
            <person name="Reenan R."/>
            <person name="Reily A."/>
            <person name="Remington K.A."/>
            <person name="Rieger T.T."/>
            <person name="Ritchie M.G."/>
            <person name="Robin C."/>
            <person name="Rogers Y.H."/>
            <person name="Rohde C."/>
            <person name="Rozas J."/>
            <person name="Rubenfield M.J."/>
            <person name="Ruiz A."/>
            <person name="Russo S."/>
            <person name="Salzberg S.L."/>
            <person name="Sanchez-Gracia A."/>
            <person name="Saranga D.J."/>
            <person name="Sato H."/>
            <person name="Schaeffer S.W."/>
            <person name="Schatz M.C."/>
            <person name="Schlenke T."/>
            <person name="Schwartz R."/>
            <person name="Segarra C."/>
            <person name="Singh R.S."/>
            <person name="Sirot L."/>
            <person name="Sirota M."/>
            <person name="Sisneros N.B."/>
            <person name="Smith C.D."/>
            <person name="Smith T.F."/>
            <person name="Spieth J."/>
            <person name="Stage D.E."/>
            <person name="Stark A."/>
            <person name="Stephan W."/>
            <person name="Strausberg R.L."/>
            <person name="Strempel S."/>
            <person name="Sturgill D."/>
            <person name="Sutton G."/>
            <person name="Sutton G.G."/>
            <person name="Tao W."/>
            <person name="Teichmann S."/>
            <person name="Tobari Y.N."/>
            <person name="Tomimura Y."/>
            <person name="Tsolas J.M."/>
            <person name="Valente V.L."/>
            <person name="Venter E."/>
            <person name="Venter J.C."/>
            <person name="Vicario S."/>
            <person name="Vieira F.G."/>
            <person name="Vilella A.J."/>
            <person name="Villasante A."/>
            <person name="Walenz B."/>
            <person name="Wang J."/>
            <person name="Wasserman M."/>
            <person name="Watts T."/>
            <person name="Wilson D."/>
            <person name="Wilson R.K."/>
            <person name="Wing R.A."/>
            <person name="Wolfner M.F."/>
            <person name="Wong A."/>
            <person name="Wong G.K."/>
            <person name="Wu C.I."/>
            <person name="Wu G."/>
            <person name="Yamamoto D."/>
            <person name="Yang H.P."/>
            <person name="Yang S.P."/>
            <person name="Yorke J.A."/>
            <person name="Yoshida K."/>
            <person name="Zdobnov E."/>
            <person name="Zhang P."/>
            <person name="Zhang Y."/>
            <person name="Zimin A.V."/>
            <person name="Baldwin J."/>
            <person name="Abdouelleil A."/>
            <person name="Abdulkadir J."/>
            <person name="Abebe A."/>
            <person name="Abera B."/>
            <person name="Abreu J."/>
            <person name="Acer S.C."/>
            <person name="Aftuck L."/>
            <person name="Alexander A."/>
            <person name="An P."/>
            <person name="Anderson E."/>
            <person name="Anderson S."/>
            <person name="Arachi H."/>
            <person name="Azer M."/>
            <person name="Bachantsang P."/>
            <person name="Barry A."/>
            <person name="Bayul T."/>
            <person name="Berlin A."/>
            <person name="Bessette D."/>
            <person name="Bloom T."/>
            <person name="Blye J."/>
            <person name="Boguslavskiy L."/>
            <person name="Bonnet C."/>
            <person name="Boukhgalter B."/>
            <person name="Bourzgui I."/>
            <person name="Brown A."/>
            <person name="Cahill P."/>
            <person name="Channer S."/>
            <person name="Cheshatsang Y."/>
            <person name="Chuda L."/>
            <person name="Citroen M."/>
            <person name="Collymore A."/>
            <person name="Cooke P."/>
            <person name="Costello M."/>
            <person name="D'Aco K."/>
            <person name="Daza R."/>
            <person name="De Haan G."/>
            <person name="DeGray S."/>
            <person name="DeMaso C."/>
            <person name="Dhargay N."/>
            <person name="Dooley K."/>
            <person name="Dooley E."/>
            <person name="Doricent M."/>
            <person name="Dorje P."/>
            <person name="Dorjee K."/>
            <person name="Dupes A."/>
            <person name="Elong R."/>
            <person name="Falk J."/>
            <person name="Farina A."/>
            <person name="Faro S."/>
            <person name="Ferguson D."/>
            <person name="Fisher S."/>
            <person name="Foley C.D."/>
            <person name="Franke A."/>
            <person name="Friedrich D."/>
            <person name="Gadbois L."/>
            <person name="Gearin G."/>
            <person name="Gearin C.R."/>
            <person name="Giannoukos G."/>
            <person name="Goode T."/>
            <person name="Graham J."/>
            <person name="Grandbois E."/>
            <person name="Grewal S."/>
            <person name="Gyaltsen K."/>
            <person name="Hafez N."/>
            <person name="Hagos B."/>
            <person name="Hall J."/>
            <person name="Henson C."/>
            <person name="Hollinger A."/>
            <person name="Honan T."/>
            <person name="Huard M.D."/>
            <person name="Hughes L."/>
            <person name="Hurhula B."/>
            <person name="Husby M.E."/>
            <person name="Kamat A."/>
            <person name="Kanga B."/>
            <person name="Kashin S."/>
            <person name="Khazanovich D."/>
            <person name="Kisner P."/>
            <person name="Lance K."/>
            <person name="Lara M."/>
            <person name="Lee W."/>
            <person name="Lennon N."/>
            <person name="Letendre F."/>
            <person name="LeVine R."/>
            <person name="Lipovsky A."/>
            <person name="Liu X."/>
            <person name="Liu J."/>
            <person name="Liu S."/>
            <person name="Lokyitsang T."/>
            <person name="Lokyitsang Y."/>
            <person name="Lubonja R."/>
            <person name="Lui A."/>
            <person name="MacDonald P."/>
            <person name="Magnisalis V."/>
            <person name="Maru K."/>
            <person name="Matthews C."/>
            <person name="McCusker W."/>
            <person name="McDonough S."/>
            <person name="Mehta T."/>
            <person name="Meldrim J."/>
            <person name="Meneus L."/>
            <person name="Mihai O."/>
            <person name="Mihalev A."/>
            <person name="Mihova T."/>
            <person name="Mittelman R."/>
            <person name="Mlenga V."/>
            <person name="Montmayeur A."/>
            <person name="Mulrain L."/>
            <person name="Navidi A."/>
            <person name="Naylor J."/>
            <person name="Negash T."/>
            <person name="Nguyen T."/>
            <person name="Nguyen N."/>
            <person name="Nicol R."/>
            <person name="Norbu C."/>
            <person name="Norbu N."/>
            <person name="Novod N."/>
            <person name="O'Neill B."/>
            <person name="Osman S."/>
            <person name="Markiewicz E."/>
            <person name="Oyono O.L."/>
            <person name="Patti C."/>
            <person name="Phunkhang P."/>
            <person name="Pierre F."/>
            <person name="Priest M."/>
            <person name="Raghuraman S."/>
            <person name="Rege F."/>
            <person name="Reyes R."/>
            <person name="Rise C."/>
            <person name="Rogov P."/>
            <person name="Ross K."/>
            <person name="Ryan E."/>
            <person name="Settipalli S."/>
            <person name="Shea T."/>
            <person name="Sherpa N."/>
            <person name="Shi L."/>
            <person name="Shih D."/>
            <person name="Sparrow T."/>
            <person name="Spaulding J."/>
            <person name="Stalker J."/>
            <person name="Stange-Thomann N."/>
            <person name="Stavropoulos S."/>
            <person name="Stone C."/>
            <person name="Strader C."/>
            <person name="Tesfaye S."/>
            <person name="Thomson T."/>
            <person name="Thoulutsang Y."/>
            <person name="Thoulutsang D."/>
            <person name="Topham K."/>
            <person name="Topping I."/>
            <person name="Tsamla T."/>
            <person name="Vassiliev H."/>
            <person name="Vo A."/>
            <person name="Wangchuk T."/>
            <person name="Wangdi T."/>
            <person name="Weiand M."/>
            <person name="Wilkinson J."/>
            <person name="Wilson A."/>
            <person name="Yadav S."/>
            <person name="Young G."/>
            <person name="Yu Q."/>
            <person name="Zembek L."/>
            <person name="Zhong D."/>
            <person name="Zimmer A."/>
            <person name="Zwirko Z."/>
            <person name="Jaffe D.B."/>
            <person name="Alvarez P."/>
            <person name="Brockman W."/>
            <person name="Butler J."/>
            <person name="Chin C."/>
            <person name="Gnerre S."/>
            <person name="Grabherr M."/>
            <person name="Kleber M."/>
            <person name="Mauceli E."/>
            <person name="MacCallum I."/>
        </authorList>
    </citation>
    <scope>NUCLEOTIDE SEQUENCE [LARGE SCALE GENOMIC DNA]</scope>
    <source>
        <strain evidence="7">Tucson 14030-0811.24</strain>
    </source>
</reference>
<dbReference type="STRING" id="7260.B4MJI3"/>
<feature type="active site" description="Nucleophile" evidence="3">
    <location>
        <position position="30"/>
    </location>
</feature>
<dbReference type="NCBIfam" id="TIGR01452">
    <property type="entry name" value="PGP_euk"/>
    <property type="match status" value="1"/>
</dbReference>
<protein>
    <recommendedName>
        <fullName evidence="8">4-nitrophenylphosphatase</fullName>
    </recommendedName>
</protein>
<evidence type="ECO:0000256" key="5">
    <source>
        <dbReference type="PIRSR" id="PIRSR000915-3"/>
    </source>
</evidence>
<dbReference type="InterPro" id="IPR036412">
    <property type="entry name" value="HAD-like_sf"/>
</dbReference>
<feature type="active site" description="Proton donor" evidence="3">
    <location>
        <position position="32"/>
    </location>
</feature>
<name>B4MJI3_DROWI</name>
<sequence>MFKQTCTHLAKLPKADVIQWLNSFESIITDADGVLWHFDKTIDGSVETFNLMRAKGKQTFVVTNNASQLTAKIQKKATDFGFELKEDQVLTSSLAVANFLKAKKFQKKAYVLGEEGIVQELVKAGICGTTKTPERNPKEPMVEYAKNMSLDPDVGAVIVGKDDDVTIPKIMMACSYLVNPRVIFLATCLDSAYPVGKGIIVGAAAMVSAVSVICGRKPLILGKPNPTMVAELQNKGVIKPATTLMVGDTLQTDILLAHNCGFQSLFVGSGVNSLDDVKELQESGDEKKMVLVPDTYVPCLADLQAYLCEGGEKSVKPK</sequence>
<accession>B4MJI3</accession>
<feature type="binding site" evidence="5">
    <location>
        <position position="30"/>
    </location>
    <ligand>
        <name>Mg(2+)</name>
        <dbReference type="ChEBI" id="CHEBI:18420"/>
    </ligand>
</feature>
<feature type="binding site" evidence="5">
    <location>
        <position position="248"/>
    </location>
    <ligand>
        <name>Mg(2+)</name>
        <dbReference type="ChEBI" id="CHEBI:18420"/>
    </ligand>
</feature>
<proteinExistence type="inferred from homology"/>
<feature type="binding site" evidence="5">
    <location>
        <position position="32"/>
    </location>
    <ligand>
        <name>Mg(2+)</name>
        <dbReference type="ChEBI" id="CHEBI:18420"/>
    </ligand>
</feature>
<gene>
    <name evidence="6" type="primary">Dwil\GK20804</name>
    <name evidence="6" type="ORF">Dwil_GK20804</name>
</gene>
<dbReference type="Gene3D" id="3.40.50.1000">
    <property type="entry name" value="HAD superfamily/HAD-like"/>
    <property type="match status" value="2"/>
</dbReference>
<dbReference type="InterPro" id="IPR006349">
    <property type="entry name" value="PGP_euk"/>
</dbReference>
<dbReference type="PANTHER" id="PTHR19288">
    <property type="entry name" value="4-NITROPHENYLPHOSPHATASE-RELATED"/>
    <property type="match status" value="1"/>
</dbReference>
<dbReference type="NCBIfam" id="TIGR01460">
    <property type="entry name" value="HAD-SF-IIA"/>
    <property type="match status" value="1"/>
</dbReference>
<dbReference type="eggNOG" id="KOG2882">
    <property type="taxonomic scope" value="Eukaryota"/>
</dbReference>
<dbReference type="KEGG" id="dwi:6638371"/>
<dbReference type="InterPro" id="IPR023214">
    <property type="entry name" value="HAD_sf"/>
</dbReference>
<dbReference type="GO" id="GO:0046872">
    <property type="term" value="F:metal ion binding"/>
    <property type="evidence" value="ECO:0007669"/>
    <property type="project" value="UniProtKB-KW"/>
</dbReference>
<comment type="similarity">
    <text evidence="2">Belongs to the HAD-like hydrolase superfamily.</text>
</comment>
<dbReference type="Pfam" id="PF13344">
    <property type="entry name" value="Hydrolase_6"/>
    <property type="match status" value="1"/>
</dbReference>
<keyword evidence="5" id="KW-0460">Magnesium</keyword>
<evidence type="ECO:0008006" key="8">
    <source>
        <dbReference type="Google" id="ProtNLM"/>
    </source>
</evidence>
<comment type="cofactor">
    <cofactor evidence="5">
        <name>Mg(2+)</name>
        <dbReference type="ChEBI" id="CHEBI:18420"/>
    </cofactor>
    <text evidence="5">Divalent metal ions. Mg(2+) is the most effective.</text>
</comment>
<dbReference type="InterPro" id="IPR006357">
    <property type="entry name" value="HAD-SF_hydro_IIA"/>
</dbReference>
<dbReference type="PANTHER" id="PTHR19288:SF93">
    <property type="entry name" value="FI11325P-RELATED"/>
    <property type="match status" value="1"/>
</dbReference>
<evidence type="ECO:0000313" key="6">
    <source>
        <dbReference type="EMBL" id="EDW72272.2"/>
    </source>
</evidence>
<dbReference type="SUPFAM" id="SSF56784">
    <property type="entry name" value="HAD-like"/>
    <property type="match status" value="1"/>
</dbReference>